<accession>A0A1M5G7C7</accession>
<dbReference type="EMBL" id="FQUH01000023">
    <property type="protein sequence ID" value="SHF99677.1"/>
    <property type="molecule type" value="Genomic_DNA"/>
</dbReference>
<protein>
    <submittedName>
        <fullName evidence="1">Uncharacterized protein</fullName>
    </submittedName>
</protein>
<organism evidence="1 2">
    <name type="scientific">Vibrio gazogenes DSM 21264 = NBRC 103151</name>
    <dbReference type="NCBI Taxonomy" id="1123492"/>
    <lineage>
        <taxon>Bacteria</taxon>
        <taxon>Pseudomonadati</taxon>
        <taxon>Pseudomonadota</taxon>
        <taxon>Gammaproteobacteria</taxon>
        <taxon>Vibrionales</taxon>
        <taxon>Vibrionaceae</taxon>
        <taxon>Vibrio</taxon>
    </lineage>
</organism>
<evidence type="ECO:0000313" key="2">
    <source>
        <dbReference type="Proteomes" id="UP000184159"/>
    </source>
</evidence>
<gene>
    <name evidence="1" type="ORF">SAMN02745781_03715</name>
</gene>
<evidence type="ECO:0000313" key="1">
    <source>
        <dbReference type="EMBL" id="SHF99677.1"/>
    </source>
</evidence>
<name>A0A1M5G7C7_VIBGA</name>
<reference evidence="2" key="1">
    <citation type="submission" date="2016-11" db="EMBL/GenBank/DDBJ databases">
        <authorList>
            <person name="Varghese N."/>
            <person name="Submissions S."/>
        </authorList>
    </citation>
    <scope>NUCLEOTIDE SEQUENCE [LARGE SCALE GENOMIC DNA]</scope>
    <source>
        <strain evidence="2">DSM 21264</strain>
    </source>
</reference>
<keyword evidence="2" id="KW-1185">Reference proteome</keyword>
<sequence length="40" mass="4930">MRDRNRFLVFVKKLFRISPESLEYADVLTDFRIYYRAAND</sequence>
<dbReference type="AlphaFoldDB" id="A0A1M5G7C7"/>
<dbReference type="Proteomes" id="UP000184159">
    <property type="component" value="Unassembled WGS sequence"/>
</dbReference>
<proteinExistence type="predicted"/>